<keyword evidence="3" id="KW-0804">Transcription</keyword>
<dbReference type="PROSITE" id="PS00041">
    <property type="entry name" value="HTH_ARAC_FAMILY_1"/>
    <property type="match status" value="1"/>
</dbReference>
<dbReference type="InterPro" id="IPR018062">
    <property type="entry name" value="HTH_AraC-typ_CS"/>
</dbReference>
<organism evidence="5 6">
    <name type="scientific">Nocardia aurantia</name>
    <dbReference type="NCBI Taxonomy" id="2585199"/>
    <lineage>
        <taxon>Bacteria</taxon>
        <taxon>Bacillati</taxon>
        <taxon>Actinomycetota</taxon>
        <taxon>Actinomycetes</taxon>
        <taxon>Mycobacteriales</taxon>
        <taxon>Nocardiaceae</taxon>
        <taxon>Nocardia</taxon>
    </lineage>
</organism>
<accession>A0A7K0DPV5</accession>
<dbReference type="EMBL" id="WEGI01000007">
    <property type="protein sequence ID" value="MQY27795.1"/>
    <property type="molecule type" value="Genomic_DNA"/>
</dbReference>
<proteinExistence type="predicted"/>
<evidence type="ECO:0000313" key="6">
    <source>
        <dbReference type="Proteomes" id="UP000431401"/>
    </source>
</evidence>
<dbReference type="PANTHER" id="PTHR46796">
    <property type="entry name" value="HTH-TYPE TRANSCRIPTIONAL ACTIVATOR RHAS-RELATED"/>
    <property type="match status" value="1"/>
</dbReference>
<keyword evidence="2" id="KW-0238">DNA-binding</keyword>
<gene>
    <name evidence="5" type="primary">rhaS_1</name>
    <name evidence="5" type="ORF">NRB56_33780</name>
</gene>
<dbReference type="RefSeq" id="WP_153343253.1">
    <property type="nucleotide sequence ID" value="NZ_WEGI01000007.1"/>
</dbReference>
<evidence type="ECO:0000259" key="4">
    <source>
        <dbReference type="PROSITE" id="PS01124"/>
    </source>
</evidence>
<dbReference type="OrthoDB" id="5464689at2"/>
<dbReference type="InterPro" id="IPR018060">
    <property type="entry name" value="HTH_AraC"/>
</dbReference>
<dbReference type="InterPro" id="IPR009057">
    <property type="entry name" value="Homeodomain-like_sf"/>
</dbReference>
<comment type="caution">
    <text evidence="5">The sequence shown here is derived from an EMBL/GenBank/DDBJ whole genome shotgun (WGS) entry which is preliminary data.</text>
</comment>
<evidence type="ECO:0000313" key="5">
    <source>
        <dbReference type="EMBL" id="MQY27795.1"/>
    </source>
</evidence>
<dbReference type="GO" id="GO:0043565">
    <property type="term" value="F:sequence-specific DNA binding"/>
    <property type="evidence" value="ECO:0007669"/>
    <property type="project" value="InterPro"/>
</dbReference>
<dbReference type="Pfam" id="PF12833">
    <property type="entry name" value="HTH_18"/>
    <property type="match status" value="1"/>
</dbReference>
<reference evidence="5 6" key="1">
    <citation type="submission" date="2019-10" db="EMBL/GenBank/DDBJ databases">
        <title>Nocardia macrotermitis sp. nov. and Nocardia aurantia sp. nov., isolated from the gut of fungus growing-termite Macrotermes natalensis.</title>
        <authorList>
            <person name="Benndorf R."/>
            <person name="Schwitalla J."/>
            <person name="Martin K."/>
            <person name="De Beer W."/>
            <person name="Kaster A.-K."/>
            <person name="Vollmers J."/>
            <person name="Poulsen M."/>
            <person name="Beemelmanns C."/>
        </authorList>
    </citation>
    <scope>NUCLEOTIDE SEQUENCE [LARGE SCALE GENOMIC DNA]</scope>
    <source>
        <strain evidence="5 6">RB56</strain>
    </source>
</reference>
<dbReference type="AlphaFoldDB" id="A0A7K0DPV5"/>
<evidence type="ECO:0000256" key="2">
    <source>
        <dbReference type="ARBA" id="ARBA00023125"/>
    </source>
</evidence>
<dbReference type="Gene3D" id="1.10.10.60">
    <property type="entry name" value="Homeodomain-like"/>
    <property type="match status" value="1"/>
</dbReference>
<evidence type="ECO:0000256" key="3">
    <source>
        <dbReference type="ARBA" id="ARBA00023163"/>
    </source>
</evidence>
<dbReference type="SUPFAM" id="SSF46689">
    <property type="entry name" value="Homeodomain-like"/>
    <property type="match status" value="2"/>
</dbReference>
<sequence length="319" mass="34640">MTIEFDSTSLAATEEFLNRNYTTMRIGNEKAGPVRSTVSRERLGEVSLDRLEFGFDMSYDADPLGKICLCEVETGWVEENYHDIGTDHFEPGDIGILTPPDLPYSGVIHTSRYTITMFDPANLARVADIEGGKPVELTGYRPVSAAAGRRLAGTLAHLRQLTADYEGRVPPLVAATATQFLAASVLDAFPNTASAELTSIDRVDAHPAALRRALAYMEGRVHDDIAVADIAAAAYVSVRALQLAFRRHLGTTPMAHLARLRLQGAHEQLTDGDGATVSAIATEWGFGHPGRFAALYRRHYGRSPGATLGDRPDLPDLHN</sequence>
<evidence type="ECO:0000256" key="1">
    <source>
        <dbReference type="ARBA" id="ARBA00023015"/>
    </source>
</evidence>
<protein>
    <submittedName>
        <fullName evidence="5">HTH-type transcriptional activator RhaS</fullName>
    </submittedName>
</protein>
<dbReference type="PROSITE" id="PS01124">
    <property type="entry name" value="HTH_ARAC_FAMILY_2"/>
    <property type="match status" value="1"/>
</dbReference>
<keyword evidence="1" id="KW-0805">Transcription regulation</keyword>
<name>A0A7K0DPV5_9NOCA</name>
<keyword evidence="6" id="KW-1185">Reference proteome</keyword>
<dbReference type="Proteomes" id="UP000431401">
    <property type="component" value="Unassembled WGS sequence"/>
</dbReference>
<dbReference type="GO" id="GO:0003700">
    <property type="term" value="F:DNA-binding transcription factor activity"/>
    <property type="evidence" value="ECO:0007669"/>
    <property type="project" value="InterPro"/>
</dbReference>
<dbReference type="PANTHER" id="PTHR46796:SF12">
    <property type="entry name" value="HTH-TYPE DNA-BINDING TRANSCRIPTIONAL ACTIVATOR EUTR"/>
    <property type="match status" value="1"/>
</dbReference>
<feature type="domain" description="HTH araC/xylS-type" evidence="4">
    <location>
        <begin position="211"/>
        <end position="310"/>
    </location>
</feature>
<dbReference type="InterPro" id="IPR050204">
    <property type="entry name" value="AraC_XylS_family_regulators"/>
</dbReference>
<dbReference type="SMART" id="SM00342">
    <property type="entry name" value="HTH_ARAC"/>
    <property type="match status" value="1"/>
</dbReference>